<evidence type="ECO:0000256" key="1">
    <source>
        <dbReference type="SAM" id="MobiDB-lite"/>
    </source>
</evidence>
<feature type="region of interest" description="Disordered" evidence="1">
    <location>
        <begin position="1"/>
        <end position="29"/>
    </location>
</feature>
<dbReference type="Proteomes" id="UP000008866">
    <property type="component" value="Unassembled WGS sequence"/>
</dbReference>
<proteinExistence type="predicted"/>
<dbReference type="KEGG" id="abe:ARB_07902"/>
<evidence type="ECO:0000313" key="2">
    <source>
        <dbReference type="EMBL" id="EFE33150.1"/>
    </source>
</evidence>
<dbReference type="GeneID" id="9526981"/>
<gene>
    <name evidence="2" type="ORF">ARB_07902</name>
</gene>
<organism evidence="2 3">
    <name type="scientific">Arthroderma benhamiae (strain ATCC MYA-4681 / CBS 112371)</name>
    <name type="common">Trichophyton mentagrophytes</name>
    <dbReference type="NCBI Taxonomy" id="663331"/>
    <lineage>
        <taxon>Eukaryota</taxon>
        <taxon>Fungi</taxon>
        <taxon>Dikarya</taxon>
        <taxon>Ascomycota</taxon>
        <taxon>Pezizomycotina</taxon>
        <taxon>Eurotiomycetes</taxon>
        <taxon>Eurotiomycetidae</taxon>
        <taxon>Onygenales</taxon>
        <taxon>Arthrodermataceae</taxon>
        <taxon>Trichophyton</taxon>
    </lineage>
</organism>
<sequence length="61" mass="7385">MNENNKNKGKEKKKEGKKEERKENEKEDYRRLRFRDVSLPARILLQRCHQSGFCPEHEIEG</sequence>
<dbReference type="HOGENOM" id="CLU_2922177_0_0_1"/>
<dbReference type="EMBL" id="ABSU01000011">
    <property type="protein sequence ID" value="EFE33150.1"/>
    <property type="molecule type" value="Genomic_DNA"/>
</dbReference>
<keyword evidence="3" id="KW-1185">Reference proteome</keyword>
<dbReference type="AlphaFoldDB" id="D4AUI5"/>
<dbReference type="RefSeq" id="XP_003013790.1">
    <property type="nucleotide sequence ID" value="XM_003013744.1"/>
</dbReference>
<reference evidence="3" key="1">
    <citation type="journal article" date="2011" name="Genome Biol.">
        <title>Comparative and functional genomics provide insights into the pathogenicity of dermatophytic fungi.</title>
        <authorList>
            <person name="Burmester A."/>
            <person name="Shelest E."/>
            <person name="Gloeckner G."/>
            <person name="Heddergott C."/>
            <person name="Schindler S."/>
            <person name="Staib P."/>
            <person name="Heidel A."/>
            <person name="Felder M."/>
            <person name="Petzold A."/>
            <person name="Szafranski K."/>
            <person name="Feuermann M."/>
            <person name="Pedruzzi I."/>
            <person name="Priebe S."/>
            <person name="Groth M."/>
            <person name="Winkler R."/>
            <person name="Li W."/>
            <person name="Kniemeyer O."/>
            <person name="Schroeckh V."/>
            <person name="Hertweck C."/>
            <person name="Hube B."/>
            <person name="White T.C."/>
            <person name="Platzer M."/>
            <person name="Guthke R."/>
            <person name="Heitman J."/>
            <person name="Woestemeyer J."/>
            <person name="Zipfel P.F."/>
            <person name="Monod M."/>
            <person name="Brakhage A.A."/>
        </authorList>
    </citation>
    <scope>NUCLEOTIDE SEQUENCE [LARGE SCALE GENOMIC DNA]</scope>
    <source>
        <strain evidence="3">ATCC MYA-4681 / CBS 112371</strain>
    </source>
</reference>
<evidence type="ECO:0000313" key="3">
    <source>
        <dbReference type="Proteomes" id="UP000008866"/>
    </source>
</evidence>
<comment type="caution">
    <text evidence="2">The sequence shown here is derived from an EMBL/GenBank/DDBJ whole genome shotgun (WGS) entry which is preliminary data.</text>
</comment>
<name>D4AUI5_ARTBC</name>
<accession>D4AUI5</accession>
<protein>
    <submittedName>
        <fullName evidence="2">Uncharacterized protein</fullName>
    </submittedName>
</protein>